<protein>
    <submittedName>
        <fullName evidence="1">Uncharacterized protein</fullName>
    </submittedName>
</protein>
<comment type="caution">
    <text evidence="1">The sequence shown here is derived from an EMBL/GenBank/DDBJ whole genome shotgun (WGS) entry which is preliminary data.</text>
</comment>
<evidence type="ECO:0000313" key="2">
    <source>
        <dbReference type="Proteomes" id="UP000616114"/>
    </source>
</evidence>
<name>A0A8J2TWD7_9MICO</name>
<accession>A0A8J2TWD7</accession>
<dbReference type="RefSeq" id="WP_188549713.1">
    <property type="nucleotide sequence ID" value="NZ_BMFY01000003.1"/>
</dbReference>
<keyword evidence="2" id="KW-1185">Reference proteome</keyword>
<dbReference type="Proteomes" id="UP000616114">
    <property type="component" value="Unassembled WGS sequence"/>
</dbReference>
<reference evidence="1" key="1">
    <citation type="journal article" date="2014" name="Int. J. Syst. Evol. Microbiol.">
        <title>Complete genome sequence of Corynebacterium casei LMG S-19264T (=DSM 44701T), isolated from a smear-ripened cheese.</title>
        <authorList>
            <consortium name="US DOE Joint Genome Institute (JGI-PGF)"/>
            <person name="Walter F."/>
            <person name="Albersmeier A."/>
            <person name="Kalinowski J."/>
            <person name="Ruckert C."/>
        </authorList>
    </citation>
    <scope>NUCLEOTIDE SEQUENCE</scope>
    <source>
        <strain evidence="1">CGMCC 1.12785</strain>
    </source>
</reference>
<dbReference type="EMBL" id="BMFY01000003">
    <property type="protein sequence ID" value="GGA08210.1"/>
    <property type="molecule type" value="Genomic_DNA"/>
</dbReference>
<gene>
    <name evidence="1" type="ORF">GCM10011333_08820</name>
</gene>
<evidence type="ECO:0000313" key="1">
    <source>
        <dbReference type="EMBL" id="GGA08210.1"/>
    </source>
</evidence>
<reference evidence="1" key="2">
    <citation type="submission" date="2020-09" db="EMBL/GenBank/DDBJ databases">
        <authorList>
            <person name="Sun Q."/>
            <person name="Zhou Y."/>
        </authorList>
    </citation>
    <scope>NUCLEOTIDE SEQUENCE</scope>
    <source>
        <strain evidence="1">CGMCC 1.12785</strain>
    </source>
</reference>
<dbReference type="AlphaFoldDB" id="A0A8J2TWD7"/>
<organism evidence="1 2">
    <name type="scientific">Sediminivirga luteola</name>
    <dbReference type="NCBI Taxonomy" id="1774748"/>
    <lineage>
        <taxon>Bacteria</taxon>
        <taxon>Bacillati</taxon>
        <taxon>Actinomycetota</taxon>
        <taxon>Actinomycetes</taxon>
        <taxon>Micrococcales</taxon>
        <taxon>Brevibacteriaceae</taxon>
        <taxon>Sediminivirga</taxon>
    </lineage>
</organism>
<sequence>MSEFEAGIDQRIELVRAELAKARADENDYLEELLISELESLIELAERNDLDTGQMKQVLTAETGAIPIIEEPGEPGREPQAG</sequence>
<proteinExistence type="predicted"/>